<name>A0ABR4C145_9HELO</name>
<accession>A0ABR4C145</accession>
<protein>
    <submittedName>
        <fullName evidence="1">Uncharacterized protein</fullName>
    </submittedName>
</protein>
<comment type="caution">
    <text evidence="1">The sequence shown here is derived from an EMBL/GenBank/DDBJ whole genome shotgun (WGS) entry which is preliminary data.</text>
</comment>
<evidence type="ECO:0000313" key="1">
    <source>
        <dbReference type="EMBL" id="KAL2063417.1"/>
    </source>
</evidence>
<gene>
    <name evidence="1" type="ORF">VTL71DRAFT_5222</name>
</gene>
<dbReference type="Proteomes" id="UP001595075">
    <property type="component" value="Unassembled WGS sequence"/>
</dbReference>
<keyword evidence="2" id="KW-1185">Reference proteome</keyword>
<sequence>MLISRSKLTPSHDLYNLYVHDLHICTPLAIPTHLFCSFSDFLSAEPLIVFCVLLNQFGWSIGLVGWKSGADRGKFGLNPASVDKLGTVDERTVPSGEGKARIYIIWRVYGRISQRRRISY</sequence>
<dbReference type="EMBL" id="JAZHXI010000015">
    <property type="protein sequence ID" value="KAL2063417.1"/>
    <property type="molecule type" value="Genomic_DNA"/>
</dbReference>
<proteinExistence type="predicted"/>
<reference evidence="1 2" key="1">
    <citation type="journal article" date="2024" name="Commun. Biol.">
        <title>Comparative genomic analysis of thermophilic fungi reveals convergent evolutionary adaptations and gene losses.</title>
        <authorList>
            <person name="Steindorff A.S."/>
            <person name="Aguilar-Pontes M.V."/>
            <person name="Robinson A.J."/>
            <person name="Andreopoulos B."/>
            <person name="LaButti K."/>
            <person name="Kuo A."/>
            <person name="Mondo S."/>
            <person name="Riley R."/>
            <person name="Otillar R."/>
            <person name="Haridas S."/>
            <person name="Lipzen A."/>
            <person name="Grimwood J."/>
            <person name="Schmutz J."/>
            <person name="Clum A."/>
            <person name="Reid I.D."/>
            <person name="Moisan M.C."/>
            <person name="Butler G."/>
            <person name="Nguyen T.T.M."/>
            <person name="Dewar K."/>
            <person name="Conant G."/>
            <person name="Drula E."/>
            <person name="Henrissat B."/>
            <person name="Hansel C."/>
            <person name="Singer S."/>
            <person name="Hutchinson M.I."/>
            <person name="de Vries R.P."/>
            <person name="Natvig D.O."/>
            <person name="Powell A.J."/>
            <person name="Tsang A."/>
            <person name="Grigoriev I.V."/>
        </authorList>
    </citation>
    <scope>NUCLEOTIDE SEQUENCE [LARGE SCALE GENOMIC DNA]</scope>
    <source>
        <strain evidence="1 2">CBS 494.80</strain>
    </source>
</reference>
<organism evidence="1 2">
    <name type="scientific">Oculimacula yallundae</name>
    <dbReference type="NCBI Taxonomy" id="86028"/>
    <lineage>
        <taxon>Eukaryota</taxon>
        <taxon>Fungi</taxon>
        <taxon>Dikarya</taxon>
        <taxon>Ascomycota</taxon>
        <taxon>Pezizomycotina</taxon>
        <taxon>Leotiomycetes</taxon>
        <taxon>Helotiales</taxon>
        <taxon>Ploettnerulaceae</taxon>
        <taxon>Oculimacula</taxon>
    </lineage>
</organism>
<evidence type="ECO:0000313" key="2">
    <source>
        <dbReference type="Proteomes" id="UP001595075"/>
    </source>
</evidence>